<reference evidence="1 2" key="1">
    <citation type="submission" date="2024-10" db="EMBL/GenBank/DDBJ databases">
        <title>The Natural Products Discovery Center: Release of the First 8490 Sequenced Strains for Exploring Actinobacteria Biosynthetic Diversity.</title>
        <authorList>
            <person name="Kalkreuter E."/>
            <person name="Kautsar S.A."/>
            <person name="Yang D."/>
            <person name="Bader C.D."/>
            <person name="Teijaro C.N."/>
            <person name="Fluegel L."/>
            <person name="Davis C.M."/>
            <person name="Simpson J.R."/>
            <person name="Lauterbach L."/>
            <person name="Steele A.D."/>
            <person name="Gui C."/>
            <person name="Meng S."/>
            <person name="Li G."/>
            <person name="Viehrig K."/>
            <person name="Ye F."/>
            <person name="Su P."/>
            <person name="Kiefer A.F."/>
            <person name="Nichols A."/>
            <person name="Cepeda A.J."/>
            <person name="Yan W."/>
            <person name="Fan B."/>
            <person name="Jiang Y."/>
            <person name="Adhikari A."/>
            <person name="Zheng C.-J."/>
            <person name="Schuster L."/>
            <person name="Cowan T.M."/>
            <person name="Smanski M.J."/>
            <person name="Chevrette M.G."/>
            <person name="De Carvalho L.P.S."/>
            <person name="Shen B."/>
        </authorList>
    </citation>
    <scope>NUCLEOTIDE SEQUENCE [LARGE SCALE GENOMIC DNA]</scope>
    <source>
        <strain evidence="1 2">NPDC007066</strain>
    </source>
</reference>
<accession>A0ABW6LKU4</accession>
<sequence>MTPHPYALADVFTDRPHAGNQVAVFLQGERLDEELLQRIALEMNPSERTFVFPAADGADAAVRLFSTVVFPVKSMCSA</sequence>
<dbReference type="RefSeq" id="WP_358291702.1">
    <property type="nucleotide sequence ID" value="NZ_JBEYGJ010000053.1"/>
</dbReference>
<proteinExistence type="predicted"/>
<dbReference type="Gene3D" id="3.10.310.10">
    <property type="entry name" value="Diaminopimelate Epimerase, Chain A, domain 1"/>
    <property type="match status" value="1"/>
</dbReference>
<name>A0ABW6LKU4_9ACTN</name>
<evidence type="ECO:0000313" key="1">
    <source>
        <dbReference type="EMBL" id="MFE9228142.1"/>
    </source>
</evidence>
<dbReference type="EMBL" id="JBIAFP010000017">
    <property type="protein sequence ID" value="MFE9228142.1"/>
    <property type="molecule type" value="Genomic_DNA"/>
</dbReference>
<comment type="caution">
    <text evidence="1">The sequence shown here is derived from an EMBL/GenBank/DDBJ whole genome shotgun (WGS) entry which is preliminary data.</text>
</comment>
<dbReference type="Pfam" id="PF02567">
    <property type="entry name" value="PhzC-PhzF"/>
    <property type="match status" value="1"/>
</dbReference>
<dbReference type="SUPFAM" id="SSF54506">
    <property type="entry name" value="Diaminopimelate epimerase-like"/>
    <property type="match status" value="1"/>
</dbReference>
<protein>
    <submittedName>
        <fullName evidence="1">PhzF family phenazine biosynthesis protein</fullName>
    </submittedName>
</protein>
<organism evidence="1 2">
    <name type="scientific">Streptomyces massasporeus</name>
    <dbReference type="NCBI Taxonomy" id="67324"/>
    <lineage>
        <taxon>Bacteria</taxon>
        <taxon>Bacillati</taxon>
        <taxon>Actinomycetota</taxon>
        <taxon>Actinomycetes</taxon>
        <taxon>Kitasatosporales</taxon>
        <taxon>Streptomycetaceae</taxon>
        <taxon>Streptomyces</taxon>
    </lineage>
</organism>
<gene>
    <name evidence="1" type="ORF">ACFYM3_26615</name>
</gene>
<evidence type="ECO:0000313" key="2">
    <source>
        <dbReference type="Proteomes" id="UP001601288"/>
    </source>
</evidence>
<dbReference type="Proteomes" id="UP001601288">
    <property type="component" value="Unassembled WGS sequence"/>
</dbReference>
<dbReference type="InterPro" id="IPR003719">
    <property type="entry name" value="Phenazine_PhzF-like"/>
</dbReference>
<keyword evidence="2" id="KW-1185">Reference proteome</keyword>